<dbReference type="OrthoDB" id="10608141at2759"/>
<dbReference type="EMBL" id="BRXU01000012">
    <property type="protein sequence ID" value="GLC55041.1"/>
    <property type="molecule type" value="Genomic_DNA"/>
</dbReference>
<dbReference type="Proteomes" id="UP001165080">
    <property type="component" value="Unassembled WGS sequence"/>
</dbReference>
<keyword evidence="3" id="KW-1185">Reference proteome</keyword>
<organism evidence="2 3">
    <name type="scientific">Pleodorina starrii</name>
    <dbReference type="NCBI Taxonomy" id="330485"/>
    <lineage>
        <taxon>Eukaryota</taxon>
        <taxon>Viridiplantae</taxon>
        <taxon>Chlorophyta</taxon>
        <taxon>core chlorophytes</taxon>
        <taxon>Chlorophyceae</taxon>
        <taxon>CS clade</taxon>
        <taxon>Chlamydomonadales</taxon>
        <taxon>Volvocaceae</taxon>
        <taxon>Pleodorina</taxon>
    </lineage>
</organism>
<name>A0A9W6BPD2_9CHLO</name>
<accession>A0A9W6BPD2</accession>
<sequence length="197" mass="20258">MADEGPNTSSMVTESESITIEEYTNAGTNLEPLSRESLVETADPNNSDDIVAEPNAGPNVREMMKSTADTEPAYDLALLVGEGALARALEGNAEPYPQLPETDEQRNAFELEFQQALREMGPSAAAPSTADGPSDGDESIGGAGPDGDAAWGSAFDAWPASDSGAASAEKDSCDEGTGAADAPMDTALEAEPDDVAT</sequence>
<reference evidence="2 3" key="1">
    <citation type="journal article" date="2023" name="Commun. Biol.">
        <title>Reorganization of the ancestral sex-determining regions during the evolution of trioecy in Pleodorina starrii.</title>
        <authorList>
            <person name="Takahashi K."/>
            <person name="Suzuki S."/>
            <person name="Kawai-Toyooka H."/>
            <person name="Yamamoto K."/>
            <person name="Hamaji T."/>
            <person name="Ootsuki R."/>
            <person name="Yamaguchi H."/>
            <person name="Kawachi M."/>
            <person name="Higashiyama T."/>
            <person name="Nozaki H."/>
        </authorList>
    </citation>
    <scope>NUCLEOTIDE SEQUENCE [LARGE SCALE GENOMIC DNA]</scope>
    <source>
        <strain evidence="2 3">NIES-4479</strain>
    </source>
</reference>
<feature type="compositionally biased region" description="Low complexity" evidence="1">
    <location>
        <begin position="8"/>
        <end position="24"/>
    </location>
</feature>
<feature type="region of interest" description="Disordered" evidence="1">
    <location>
        <begin position="1"/>
        <end position="68"/>
    </location>
</feature>
<evidence type="ECO:0000313" key="3">
    <source>
        <dbReference type="Proteomes" id="UP001165080"/>
    </source>
</evidence>
<proteinExistence type="predicted"/>
<protein>
    <submittedName>
        <fullName evidence="2">Uncharacterized protein</fullName>
    </submittedName>
</protein>
<comment type="caution">
    <text evidence="2">The sequence shown here is derived from an EMBL/GenBank/DDBJ whole genome shotgun (WGS) entry which is preliminary data.</text>
</comment>
<evidence type="ECO:0000313" key="2">
    <source>
        <dbReference type="EMBL" id="GLC55041.1"/>
    </source>
</evidence>
<evidence type="ECO:0000256" key="1">
    <source>
        <dbReference type="SAM" id="MobiDB-lite"/>
    </source>
</evidence>
<feature type="region of interest" description="Disordered" evidence="1">
    <location>
        <begin position="115"/>
        <end position="197"/>
    </location>
</feature>
<dbReference type="AlphaFoldDB" id="A0A9W6BPD2"/>
<gene>
    <name evidence="2" type="primary">PLEST009007</name>
    <name evidence="2" type="ORF">PLESTB_000937400</name>
</gene>
<feature type="compositionally biased region" description="Acidic residues" evidence="1">
    <location>
        <begin position="188"/>
        <end position="197"/>
    </location>
</feature>